<feature type="transmembrane region" description="Helical" evidence="7">
    <location>
        <begin position="112"/>
        <end position="133"/>
    </location>
</feature>
<dbReference type="PANTHER" id="PTHR23513:SF11">
    <property type="entry name" value="STAPHYLOFERRIN A TRANSPORTER"/>
    <property type="match status" value="1"/>
</dbReference>
<keyword evidence="9" id="KW-1185">Reference proteome</keyword>
<dbReference type="KEGG" id="slx:SLAV_12740"/>
<evidence type="ECO:0000256" key="5">
    <source>
        <dbReference type="ARBA" id="ARBA00023136"/>
    </source>
</evidence>
<feature type="transmembrane region" description="Helical" evidence="7">
    <location>
        <begin position="349"/>
        <end position="366"/>
    </location>
</feature>
<evidence type="ECO:0000256" key="7">
    <source>
        <dbReference type="SAM" id="Phobius"/>
    </source>
</evidence>
<feature type="transmembrane region" description="Helical" evidence="7">
    <location>
        <begin position="236"/>
        <end position="253"/>
    </location>
</feature>
<feature type="transmembrane region" description="Helical" evidence="7">
    <location>
        <begin position="406"/>
        <end position="428"/>
    </location>
</feature>
<evidence type="ECO:0000256" key="3">
    <source>
        <dbReference type="ARBA" id="ARBA00022692"/>
    </source>
</evidence>
<dbReference type="PANTHER" id="PTHR23513">
    <property type="entry name" value="INTEGRAL MEMBRANE EFFLUX PROTEIN-RELATED"/>
    <property type="match status" value="1"/>
</dbReference>
<feature type="transmembrane region" description="Helical" evidence="7">
    <location>
        <begin position="145"/>
        <end position="162"/>
    </location>
</feature>
<dbReference type="InterPro" id="IPR036259">
    <property type="entry name" value="MFS_trans_sf"/>
</dbReference>
<keyword evidence="5 7" id="KW-0472">Membrane</keyword>
<dbReference type="Gene3D" id="1.20.1250.20">
    <property type="entry name" value="MFS general substrate transporter like domains"/>
    <property type="match status" value="1"/>
</dbReference>
<evidence type="ECO:0000313" key="9">
    <source>
        <dbReference type="Proteomes" id="UP000231791"/>
    </source>
</evidence>
<feature type="transmembrane region" description="Helical" evidence="7">
    <location>
        <begin position="286"/>
        <end position="305"/>
    </location>
</feature>
<reference evidence="8 9" key="1">
    <citation type="submission" date="2017-11" db="EMBL/GenBank/DDBJ databases">
        <title>Complete genome sequence of Streptomyces lavendulae subsp. lavendulae CCM 3239 (formerly 'Streptomyces aureofaciens CCM 3239'), the producer of the angucycline-type antibiotic auricin.</title>
        <authorList>
            <person name="Busche T."/>
            <person name="Novakova R."/>
            <person name="Al'Dilaimi A."/>
            <person name="Homerova D."/>
            <person name="Feckova L."/>
            <person name="Rezuchova B."/>
            <person name="Mingyar E."/>
            <person name="Csolleiova D."/>
            <person name="Bekeova C."/>
            <person name="Winkler A."/>
            <person name="Sevcikova B."/>
            <person name="Kalinowski J."/>
            <person name="Kormanec J."/>
            <person name="Ruckert C."/>
        </authorList>
    </citation>
    <scope>NUCLEOTIDE SEQUENCE [LARGE SCALE GENOMIC DNA]</scope>
    <source>
        <strain evidence="8 9">CCM 3239</strain>
    </source>
</reference>
<feature type="transmembrane region" description="Helical" evidence="7">
    <location>
        <begin position="317"/>
        <end position="337"/>
    </location>
</feature>
<sequence length="480" mass="48320">MPTPTDPARAGAPPHGPVRPAAPPGPATAPGPAPDSVPAPATASARVPVPAPDSAPAPGGGSVRQRQGEGYRSAFRVREFRVVFLAHLLSLLGVVVAEISLTVLVYRATGSALMSALTFALGFLPHALGGTLLAPLADRHPARRVLVACDLLCAACAAAMVWPGTPVAAILVLRCAMAFVAPLFQGVRSASLADILGTGETFVLGRSLLRMVSQGAQLTGFGLGGLLLTVLAPRGAIALTAAGFLASALLLRLGTRDRPARAGAGAGAGSPLDGIRAVFGDRRLRVLTLLCWLPPAFAVVPEALLTPYADGIGAGTATLGVLMCALPVGSVAGELWAGSALTARTRSRITAPLAAVAFLPLLVYAVRPGAPVLLGALLLAGLTHAYTIGLDRMYVDAVPDALRGRAMTLLGTGLMTLQGVGMALAGAAAEFLPAHVVVTGAAVLGTAVVLLLLSRLRATAPAAPAAPSAPRALPVRRAEG</sequence>
<dbReference type="EMBL" id="CP024985">
    <property type="protein sequence ID" value="ATZ24407.1"/>
    <property type="molecule type" value="Genomic_DNA"/>
</dbReference>
<evidence type="ECO:0000256" key="1">
    <source>
        <dbReference type="ARBA" id="ARBA00004651"/>
    </source>
</evidence>
<keyword evidence="3 7" id="KW-0812">Transmembrane</keyword>
<keyword evidence="4 7" id="KW-1133">Transmembrane helix</keyword>
<evidence type="ECO:0000256" key="4">
    <source>
        <dbReference type="ARBA" id="ARBA00022989"/>
    </source>
</evidence>
<gene>
    <name evidence="8" type="ORF">SLAV_12740</name>
</gene>
<dbReference type="AlphaFoldDB" id="A0A2K8PCD4"/>
<feature type="transmembrane region" description="Helical" evidence="7">
    <location>
        <begin position="372"/>
        <end position="394"/>
    </location>
</feature>
<dbReference type="Proteomes" id="UP000231791">
    <property type="component" value="Chromosome"/>
</dbReference>
<dbReference type="GO" id="GO:0005886">
    <property type="term" value="C:plasma membrane"/>
    <property type="evidence" value="ECO:0007669"/>
    <property type="project" value="UniProtKB-SubCell"/>
</dbReference>
<organism evidence="8 9">
    <name type="scientific">Streptomyces lavendulae subsp. lavendulae</name>
    <dbReference type="NCBI Taxonomy" id="58340"/>
    <lineage>
        <taxon>Bacteria</taxon>
        <taxon>Bacillati</taxon>
        <taxon>Actinomycetota</taxon>
        <taxon>Actinomycetes</taxon>
        <taxon>Kitasatosporales</taxon>
        <taxon>Streptomycetaceae</taxon>
        <taxon>Streptomyces</taxon>
    </lineage>
</organism>
<evidence type="ECO:0000256" key="2">
    <source>
        <dbReference type="ARBA" id="ARBA00022475"/>
    </source>
</evidence>
<evidence type="ECO:0000313" key="8">
    <source>
        <dbReference type="EMBL" id="ATZ24407.1"/>
    </source>
</evidence>
<name>A0A2K8PCD4_STRLA</name>
<feature type="region of interest" description="Disordered" evidence="6">
    <location>
        <begin position="1"/>
        <end position="67"/>
    </location>
</feature>
<protein>
    <submittedName>
        <fullName evidence="8">Enterobactin exporter EntS</fullName>
    </submittedName>
</protein>
<dbReference type="GeneID" id="49383604"/>
<proteinExistence type="predicted"/>
<dbReference type="SUPFAM" id="SSF103473">
    <property type="entry name" value="MFS general substrate transporter"/>
    <property type="match status" value="1"/>
</dbReference>
<feature type="compositionally biased region" description="Pro residues" evidence="6">
    <location>
        <begin position="14"/>
        <end position="37"/>
    </location>
</feature>
<dbReference type="Pfam" id="PF07690">
    <property type="entry name" value="MFS_1"/>
    <property type="match status" value="1"/>
</dbReference>
<dbReference type="RefSeq" id="WP_078950517.1">
    <property type="nucleotide sequence ID" value="NZ_CP024985.1"/>
</dbReference>
<feature type="transmembrane region" description="Helical" evidence="7">
    <location>
        <begin position="82"/>
        <end position="106"/>
    </location>
</feature>
<accession>A0A2K8PCD4</accession>
<feature type="transmembrane region" description="Helical" evidence="7">
    <location>
        <begin position="434"/>
        <end position="453"/>
    </location>
</feature>
<comment type="subcellular location">
    <subcellularLocation>
        <location evidence="1">Cell membrane</location>
        <topology evidence="1">Multi-pass membrane protein</topology>
    </subcellularLocation>
</comment>
<dbReference type="GO" id="GO:0022857">
    <property type="term" value="F:transmembrane transporter activity"/>
    <property type="evidence" value="ECO:0007669"/>
    <property type="project" value="InterPro"/>
</dbReference>
<dbReference type="InterPro" id="IPR011701">
    <property type="entry name" value="MFS"/>
</dbReference>
<evidence type="ECO:0000256" key="6">
    <source>
        <dbReference type="SAM" id="MobiDB-lite"/>
    </source>
</evidence>
<keyword evidence="2" id="KW-1003">Cell membrane</keyword>